<keyword evidence="2" id="KW-1185">Reference proteome</keyword>
<proteinExistence type="predicted"/>
<reference evidence="1" key="1">
    <citation type="submission" date="2020-12" db="EMBL/GenBank/DDBJ databases">
        <title>Metabolic potential, ecology and presence of endohyphal bacteria is reflected in genomic diversity of Mucoromycotina.</title>
        <authorList>
            <person name="Muszewska A."/>
            <person name="Okrasinska A."/>
            <person name="Steczkiewicz K."/>
            <person name="Drgas O."/>
            <person name="Orlowska M."/>
            <person name="Perlinska-Lenart U."/>
            <person name="Aleksandrzak-Piekarczyk T."/>
            <person name="Szatraj K."/>
            <person name="Zielenkiewicz U."/>
            <person name="Pilsyk S."/>
            <person name="Malc E."/>
            <person name="Mieczkowski P."/>
            <person name="Kruszewska J.S."/>
            <person name="Biernat P."/>
            <person name="Pawlowska J."/>
        </authorList>
    </citation>
    <scope>NUCLEOTIDE SEQUENCE</scope>
    <source>
        <strain evidence="1">WA0000017839</strain>
    </source>
</reference>
<protein>
    <submittedName>
        <fullName evidence="1">Uncharacterized protein</fullName>
    </submittedName>
</protein>
<evidence type="ECO:0000313" key="1">
    <source>
        <dbReference type="EMBL" id="KAG2211968.1"/>
    </source>
</evidence>
<dbReference type="AlphaFoldDB" id="A0A8H7RK02"/>
<accession>A0A8H7RK02</accession>
<organism evidence="1 2">
    <name type="scientific">Mucor saturninus</name>
    <dbReference type="NCBI Taxonomy" id="64648"/>
    <lineage>
        <taxon>Eukaryota</taxon>
        <taxon>Fungi</taxon>
        <taxon>Fungi incertae sedis</taxon>
        <taxon>Mucoromycota</taxon>
        <taxon>Mucoromycotina</taxon>
        <taxon>Mucoromycetes</taxon>
        <taxon>Mucorales</taxon>
        <taxon>Mucorineae</taxon>
        <taxon>Mucoraceae</taxon>
        <taxon>Mucor</taxon>
    </lineage>
</organism>
<dbReference type="EMBL" id="JAEPRD010000007">
    <property type="protein sequence ID" value="KAG2211968.1"/>
    <property type="molecule type" value="Genomic_DNA"/>
</dbReference>
<dbReference type="Proteomes" id="UP000603453">
    <property type="component" value="Unassembled WGS sequence"/>
</dbReference>
<gene>
    <name evidence="1" type="ORF">INT47_004655</name>
</gene>
<name>A0A8H7RK02_9FUNG</name>
<sequence>MSDMNIALTNSVPLDRITESVKRSQVIEYPDQLGKRTIDTNSEEFEGKKDNPDEQQKPPLVPISQLNLEIKRVQLKSLACSLKHDLIDLEHPEVLKNLKDIPPNRDFYILHLEKLANDKRFKIYKFKRMCCTKSLLMESFISDNQTHRRRNQQDFDSSDSINDAFKDMGRDESPIIADVLSFPPEIADESLRKRTKRR</sequence>
<dbReference type="OrthoDB" id="10523467at2759"/>
<comment type="caution">
    <text evidence="1">The sequence shown here is derived from an EMBL/GenBank/DDBJ whole genome shotgun (WGS) entry which is preliminary data.</text>
</comment>
<evidence type="ECO:0000313" key="2">
    <source>
        <dbReference type="Proteomes" id="UP000603453"/>
    </source>
</evidence>